<dbReference type="KEGG" id="mliy:RYJ27_12240"/>
<keyword evidence="4 8" id="KW-0812">Transmembrane</keyword>
<comment type="subcellular location">
    <subcellularLocation>
        <location evidence="1 8">Cell membrane</location>
        <topology evidence="1 8">Multi-pass membrane protein</topology>
    </subcellularLocation>
</comment>
<dbReference type="RefSeq" id="WP_330170575.1">
    <property type="nucleotide sequence ID" value="NZ_CP137080.1"/>
</dbReference>
<feature type="transmembrane region" description="Helical" evidence="8">
    <location>
        <begin position="101"/>
        <end position="122"/>
    </location>
</feature>
<feature type="transmembrane region" description="Helical" evidence="8">
    <location>
        <begin position="51"/>
        <end position="67"/>
    </location>
</feature>
<keyword evidence="3 8" id="KW-0808">Transferase</keyword>
<dbReference type="Pfam" id="PF00795">
    <property type="entry name" value="CN_hydrolase"/>
    <property type="match status" value="1"/>
</dbReference>
<dbReference type="NCBIfam" id="TIGR00546">
    <property type="entry name" value="lnt"/>
    <property type="match status" value="1"/>
</dbReference>
<dbReference type="PANTHER" id="PTHR38686">
    <property type="entry name" value="APOLIPOPROTEIN N-ACYLTRANSFERASE"/>
    <property type="match status" value="1"/>
</dbReference>
<feature type="transmembrane region" description="Helical" evidence="8">
    <location>
        <begin position="494"/>
        <end position="516"/>
    </location>
</feature>
<dbReference type="GO" id="GO:0005886">
    <property type="term" value="C:plasma membrane"/>
    <property type="evidence" value="ECO:0007669"/>
    <property type="project" value="UniProtKB-SubCell"/>
</dbReference>
<protein>
    <recommendedName>
        <fullName evidence="8">Apolipoprotein N-acyltransferase</fullName>
        <shortName evidence="8">ALP N-acyltransferase</shortName>
        <ecNumber evidence="8">2.3.1.269</ecNumber>
    </recommendedName>
</protein>
<evidence type="ECO:0000256" key="6">
    <source>
        <dbReference type="ARBA" id="ARBA00023136"/>
    </source>
</evidence>
<dbReference type="Gene3D" id="3.60.110.10">
    <property type="entry name" value="Carbon-nitrogen hydrolase"/>
    <property type="match status" value="1"/>
</dbReference>
<dbReference type="PANTHER" id="PTHR38686:SF1">
    <property type="entry name" value="APOLIPOPROTEIN N-ACYLTRANSFERASE"/>
    <property type="match status" value="1"/>
</dbReference>
<reference evidence="10 11" key="1">
    <citation type="submission" date="2023-10" db="EMBL/GenBank/DDBJ databases">
        <title>Y20.</title>
        <authorList>
            <person name="Zhang G."/>
            <person name="Ding Y."/>
        </authorList>
    </citation>
    <scope>NUCLEOTIDE SEQUENCE [LARGE SCALE GENOMIC DNA]</scope>
    <source>
        <strain evidence="10 11">Y20</strain>
    </source>
</reference>
<dbReference type="InterPro" id="IPR045378">
    <property type="entry name" value="LNT_N"/>
</dbReference>
<name>A0AAU0MGR4_9MICO</name>
<comment type="catalytic activity">
    <reaction evidence="8">
        <text>N-terminal S-1,2-diacyl-sn-glyceryl-L-cysteinyl-[lipoprotein] + a glycerophospholipid = N-acyl-S-1,2-diacyl-sn-glyceryl-L-cysteinyl-[lipoprotein] + a 2-acyl-sn-glycero-3-phospholipid + H(+)</text>
        <dbReference type="Rhea" id="RHEA:48228"/>
        <dbReference type="Rhea" id="RHEA-COMP:14681"/>
        <dbReference type="Rhea" id="RHEA-COMP:14684"/>
        <dbReference type="ChEBI" id="CHEBI:15378"/>
        <dbReference type="ChEBI" id="CHEBI:136912"/>
        <dbReference type="ChEBI" id="CHEBI:140656"/>
        <dbReference type="ChEBI" id="CHEBI:140657"/>
        <dbReference type="ChEBI" id="CHEBI:140660"/>
        <dbReference type="EC" id="2.3.1.269"/>
    </reaction>
</comment>
<dbReference type="CDD" id="cd07571">
    <property type="entry name" value="ALP_N-acyl_transferase"/>
    <property type="match status" value="1"/>
</dbReference>
<accession>A0AAU0MGR4</accession>
<dbReference type="InterPro" id="IPR004563">
    <property type="entry name" value="Apolipo_AcylTrfase"/>
</dbReference>
<evidence type="ECO:0000259" key="9">
    <source>
        <dbReference type="PROSITE" id="PS50263"/>
    </source>
</evidence>
<feature type="transmembrane region" description="Helical" evidence="8">
    <location>
        <begin position="213"/>
        <end position="230"/>
    </location>
</feature>
<organism evidence="10 11">
    <name type="scientific">Microbacterium limosum</name>
    <dbReference type="NCBI Taxonomy" id="3079935"/>
    <lineage>
        <taxon>Bacteria</taxon>
        <taxon>Bacillati</taxon>
        <taxon>Actinomycetota</taxon>
        <taxon>Actinomycetes</taxon>
        <taxon>Micrococcales</taxon>
        <taxon>Microbacteriaceae</taxon>
        <taxon>Microbacterium</taxon>
    </lineage>
</organism>
<evidence type="ECO:0000256" key="2">
    <source>
        <dbReference type="ARBA" id="ARBA00022475"/>
    </source>
</evidence>
<keyword evidence="6 8" id="KW-0472">Membrane</keyword>
<feature type="transmembrane region" description="Helical" evidence="8">
    <location>
        <begin position="74"/>
        <end position="95"/>
    </location>
</feature>
<dbReference type="HAMAP" id="MF_01148">
    <property type="entry name" value="Lnt"/>
    <property type="match status" value="1"/>
</dbReference>
<comment type="similarity">
    <text evidence="8">Belongs to the CN hydrolase family. Apolipoprotein N-acyltransferase subfamily.</text>
</comment>
<feature type="transmembrane region" description="Helical" evidence="8">
    <location>
        <begin position="180"/>
        <end position="201"/>
    </location>
</feature>
<feature type="domain" description="CN hydrolase" evidence="9">
    <location>
        <begin position="236"/>
        <end position="481"/>
    </location>
</feature>
<keyword evidence="11" id="KW-1185">Reference proteome</keyword>
<sequence>MTIPVPLEAVRPRHAKLARRRAPRYAFLRTLALGALGGSLTTLAFPPVGSWPFALVGVALQVCVLTAPRMTHALAGAAAGAACFWGIHIVWLTTYLGPAPWAALVALQVLMSVGAAAIMISGWRTIEEWIPGDVTRMVVVPVLVGAAWVGRDFVTGNWPYGGFAWGRIAYSQVDGPLRDLLPWVGVAGTTFAVVIMSTMAVQVARSRRLGSASAPLVLLVVLLAVPSFSFNETGSMRLGAAQGNSDAGIFNASAPGRIFADHVRATQSLYDEDLDLLVWPENSVDVDVARTAEVQATLDGIADRVSAPILFGTLTVDDDQVFNSALVWRAGVGVVEQYDKRYPVPFAEYLPDRAAWSSLLPFVPSLIPVDMTPGTTAATVQVNGVPIGLALCFDIVSDQLVRETIATGAEILIVPSNNADFGDSAQGEQQLSIARARAMETARSVANVSTVGSSAIIGPDGAEIATMAPFTSSAMVAEAPLSDSVTPAMAVAPWFDRIGVGVLVLLFAAGAVAGLSSKSSAGARFR</sequence>
<comment type="function">
    <text evidence="8">Catalyzes the phospholipid dependent N-acylation of the N-terminal cysteine of apolipoprotein, the last step in lipoprotein maturation.</text>
</comment>
<dbReference type="EC" id="2.3.1.269" evidence="8"/>
<keyword evidence="5 8" id="KW-1133">Transmembrane helix</keyword>
<dbReference type="GO" id="GO:0042158">
    <property type="term" value="P:lipoprotein biosynthetic process"/>
    <property type="evidence" value="ECO:0007669"/>
    <property type="project" value="UniProtKB-UniRule"/>
</dbReference>
<evidence type="ECO:0000256" key="8">
    <source>
        <dbReference type="HAMAP-Rule" id="MF_01148"/>
    </source>
</evidence>
<evidence type="ECO:0000313" key="10">
    <source>
        <dbReference type="EMBL" id="WOQ69451.1"/>
    </source>
</evidence>
<keyword evidence="2 8" id="KW-1003">Cell membrane</keyword>
<dbReference type="InterPro" id="IPR003010">
    <property type="entry name" value="C-N_Hydrolase"/>
</dbReference>
<proteinExistence type="inferred from homology"/>
<evidence type="ECO:0000256" key="5">
    <source>
        <dbReference type="ARBA" id="ARBA00022989"/>
    </source>
</evidence>
<feature type="transmembrane region" description="Helical" evidence="8">
    <location>
        <begin position="134"/>
        <end position="150"/>
    </location>
</feature>
<dbReference type="InterPro" id="IPR036526">
    <property type="entry name" value="C-N_Hydrolase_sf"/>
</dbReference>
<dbReference type="SUPFAM" id="SSF56317">
    <property type="entry name" value="Carbon-nitrogen hydrolase"/>
    <property type="match status" value="1"/>
</dbReference>
<keyword evidence="7 8" id="KW-0012">Acyltransferase</keyword>
<comment type="pathway">
    <text evidence="8">Protein modification; lipoprotein biosynthesis (N-acyl transfer).</text>
</comment>
<evidence type="ECO:0000256" key="3">
    <source>
        <dbReference type="ARBA" id="ARBA00022679"/>
    </source>
</evidence>
<dbReference type="PROSITE" id="PS50263">
    <property type="entry name" value="CN_HYDROLASE"/>
    <property type="match status" value="1"/>
</dbReference>
<dbReference type="GO" id="GO:0016410">
    <property type="term" value="F:N-acyltransferase activity"/>
    <property type="evidence" value="ECO:0007669"/>
    <property type="project" value="UniProtKB-UniRule"/>
</dbReference>
<evidence type="ECO:0000313" key="11">
    <source>
        <dbReference type="Proteomes" id="UP001329313"/>
    </source>
</evidence>
<gene>
    <name evidence="8 10" type="primary">lnt</name>
    <name evidence="10" type="ORF">RYJ27_12240</name>
</gene>
<evidence type="ECO:0000256" key="1">
    <source>
        <dbReference type="ARBA" id="ARBA00004651"/>
    </source>
</evidence>
<dbReference type="Pfam" id="PF20154">
    <property type="entry name" value="LNT_N"/>
    <property type="match status" value="1"/>
</dbReference>
<dbReference type="EMBL" id="CP137080">
    <property type="protein sequence ID" value="WOQ69451.1"/>
    <property type="molecule type" value="Genomic_DNA"/>
</dbReference>
<dbReference type="AlphaFoldDB" id="A0AAU0MGR4"/>
<evidence type="ECO:0000256" key="4">
    <source>
        <dbReference type="ARBA" id="ARBA00022692"/>
    </source>
</evidence>
<evidence type="ECO:0000256" key="7">
    <source>
        <dbReference type="ARBA" id="ARBA00023315"/>
    </source>
</evidence>
<dbReference type="Proteomes" id="UP001329313">
    <property type="component" value="Chromosome"/>
</dbReference>
<feature type="transmembrane region" description="Helical" evidence="8">
    <location>
        <begin position="26"/>
        <end position="45"/>
    </location>
</feature>